<protein>
    <recommendedName>
        <fullName evidence="4">Sushi domain-containing protein</fullName>
    </recommendedName>
</protein>
<dbReference type="Proteomes" id="UP000076420">
    <property type="component" value="Unassembled WGS sequence"/>
</dbReference>
<dbReference type="VEuPathDB" id="VectorBase:BGLB035841"/>
<dbReference type="EnsemblMetazoa" id="BGLB035841-RA">
    <property type="protein sequence ID" value="BGLB035841-PA"/>
    <property type="gene ID" value="BGLB035841"/>
</dbReference>
<evidence type="ECO:0000313" key="2">
    <source>
        <dbReference type="EnsemblMetazoa" id="BGLB035841-PA"/>
    </source>
</evidence>
<evidence type="ECO:0000256" key="1">
    <source>
        <dbReference type="SAM" id="SignalP"/>
    </source>
</evidence>
<organism evidence="2 3">
    <name type="scientific">Biomphalaria glabrata</name>
    <name type="common">Bloodfluke planorb</name>
    <name type="synonym">Freshwater snail</name>
    <dbReference type="NCBI Taxonomy" id="6526"/>
    <lineage>
        <taxon>Eukaryota</taxon>
        <taxon>Metazoa</taxon>
        <taxon>Spiralia</taxon>
        <taxon>Lophotrochozoa</taxon>
        <taxon>Mollusca</taxon>
        <taxon>Gastropoda</taxon>
        <taxon>Heterobranchia</taxon>
        <taxon>Euthyneura</taxon>
        <taxon>Panpulmonata</taxon>
        <taxon>Hygrophila</taxon>
        <taxon>Lymnaeoidea</taxon>
        <taxon>Planorbidae</taxon>
        <taxon>Biomphalaria</taxon>
    </lineage>
</organism>
<evidence type="ECO:0000313" key="3">
    <source>
        <dbReference type="Proteomes" id="UP000076420"/>
    </source>
</evidence>
<evidence type="ECO:0008006" key="4">
    <source>
        <dbReference type="Google" id="ProtNLM"/>
    </source>
</evidence>
<accession>A0A2C9LX18</accession>
<dbReference type="KEGG" id="bgt:106071482"/>
<dbReference type="VEuPathDB" id="VectorBase:BGLAX_046262"/>
<dbReference type="AlphaFoldDB" id="A0A2C9LX18"/>
<reference evidence="2" key="1">
    <citation type="submission" date="2020-05" db="UniProtKB">
        <authorList>
            <consortium name="EnsemblMetazoa"/>
        </authorList>
    </citation>
    <scope>IDENTIFICATION</scope>
    <source>
        <strain evidence="2">BB02</strain>
    </source>
</reference>
<feature type="chain" id="PRO_5012180636" description="Sushi domain-containing protein" evidence="1">
    <location>
        <begin position="24"/>
        <end position="112"/>
    </location>
</feature>
<proteinExistence type="predicted"/>
<dbReference type="Gene3D" id="2.10.70.10">
    <property type="entry name" value="Complement Module, domain 1"/>
    <property type="match status" value="1"/>
</dbReference>
<name>A0A2C9LX18_BIOGL</name>
<sequence>MGFKDILITICIVSWITCSLLDARNIPVKRNVETDMCPTPTVSANGQVDCEYSDALQIEIYCTISCKTGYIFDKSQSKDFVFPCDVATGFFDKPITPDCIPIHESTLVPPLG</sequence>
<keyword evidence="1" id="KW-0732">Signal</keyword>
<gene>
    <name evidence="2" type="primary">106071482</name>
</gene>
<feature type="signal peptide" evidence="1">
    <location>
        <begin position="1"/>
        <end position="23"/>
    </location>
</feature>